<reference evidence="2 3" key="1">
    <citation type="submission" date="2019-02" db="EMBL/GenBank/DDBJ databases">
        <title>Deep-cultivation of Planctomycetes and their phenomic and genomic characterization uncovers novel biology.</title>
        <authorList>
            <person name="Wiegand S."/>
            <person name="Jogler M."/>
            <person name="Boedeker C."/>
            <person name="Pinto D."/>
            <person name="Vollmers J."/>
            <person name="Rivas-Marin E."/>
            <person name="Kohn T."/>
            <person name="Peeters S.H."/>
            <person name="Heuer A."/>
            <person name="Rast P."/>
            <person name="Oberbeckmann S."/>
            <person name="Bunk B."/>
            <person name="Jeske O."/>
            <person name="Meyerdierks A."/>
            <person name="Storesund J.E."/>
            <person name="Kallscheuer N."/>
            <person name="Luecker S."/>
            <person name="Lage O.M."/>
            <person name="Pohl T."/>
            <person name="Merkel B.J."/>
            <person name="Hornburger P."/>
            <person name="Mueller R.-W."/>
            <person name="Bruemmer F."/>
            <person name="Labrenz M."/>
            <person name="Spormann A.M."/>
            <person name="Op Den Camp H."/>
            <person name="Overmann J."/>
            <person name="Amann R."/>
            <person name="Jetten M.S.M."/>
            <person name="Mascher T."/>
            <person name="Medema M.H."/>
            <person name="Devos D.P."/>
            <person name="Kaster A.-K."/>
            <person name="Ovreas L."/>
            <person name="Rohde M."/>
            <person name="Galperin M.Y."/>
            <person name="Jogler C."/>
        </authorList>
    </citation>
    <scope>NUCLEOTIDE SEQUENCE [LARGE SCALE GENOMIC DNA]</scope>
    <source>
        <strain evidence="2 3">CA54</strain>
    </source>
</reference>
<feature type="transmembrane region" description="Helical" evidence="1">
    <location>
        <begin position="12"/>
        <end position="34"/>
    </location>
</feature>
<keyword evidence="1" id="KW-0472">Membrane</keyword>
<keyword evidence="3" id="KW-1185">Reference proteome</keyword>
<dbReference type="EMBL" id="SJPP01000002">
    <property type="protein sequence ID" value="TWU09462.1"/>
    <property type="molecule type" value="Genomic_DNA"/>
</dbReference>
<evidence type="ECO:0000256" key="1">
    <source>
        <dbReference type="SAM" id="Phobius"/>
    </source>
</evidence>
<accession>A0A5C6BCM7</accession>
<dbReference type="Proteomes" id="UP000320735">
    <property type="component" value="Unassembled WGS sequence"/>
</dbReference>
<proteinExistence type="predicted"/>
<gene>
    <name evidence="2" type="ORF">CA54_47040</name>
</gene>
<keyword evidence="1" id="KW-1133">Transmembrane helix</keyword>
<dbReference type="AlphaFoldDB" id="A0A5C6BCM7"/>
<evidence type="ECO:0000313" key="2">
    <source>
        <dbReference type="EMBL" id="TWU09462.1"/>
    </source>
</evidence>
<evidence type="ECO:0000313" key="3">
    <source>
        <dbReference type="Proteomes" id="UP000320735"/>
    </source>
</evidence>
<organism evidence="2 3">
    <name type="scientific">Symmachiella macrocystis</name>
    <dbReference type="NCBI Taxonomy" id="2527985"/>
    <lineage>
        <taxon>Bacteria</taxon>
        <taxon>Pseudomonadati</taxon>
        <taxon>Planctomycetota</taxon>
        <taxon>Planctomycetia</taxon>
        <taxon>Planctomycetales</taxon>
        <taxon>Planctomycetaceae</taxon>
        <taxon>Symmachiella</taxon>
    </lineage>
</organism>
<keyword evidence="1" id="KW-0812">Transmembrane</keyword>
<protein>
    <submittedName>
        <fullName evidence="2">Uncharacterized protein</fullName>
    </submittedName>
</protein>
<name>A0A5C6BCM7_9PLAN</name>
<sequence length="109" mass="12642">MTTDKPKWWQSWMVYTLIGLLATVGPYVGGYFLLGEHGQSIQVTRYTRTPVDIVITTHPHYCGFKHDWMRKVFAPLGWAEAKLSGEVVHIFSRNGRDRYQPEWQAKTSN</sequence>
<comment type="caution">
    <text evidence="2">The sequence shown here is derived from an EMBL/GenBank/DDBJ whole genome shotgun (WGS) entry which is preliminary data.</text>
</comment>